<name>A0A291QUM0_9BACT</name>
<feature type="signal peptide" evidence="1">
    <location>
        <begin position="1"/>
        <end position="18"/>
    </location>
</feature>
<dbReference type="EMBL" id="CP023777">
    <property type="protein sequence ID" value="ATL47729.1"/>
    <property type="molecule type" value="Genomic_DNA"/>
</dbReference>
<dbReference type="AlphaFoldDB" id="A0A291QUM0"/>
<keyword evidence="1" id="KW-0732">Signal</keyword>
<dbReference type="OrthoDB" id="672896at2"/>
<reference evidence="2 3" key="1">
    <citation type="submission" date="2017-10" db="EMBL/GenBank/DDBJ databases">
        <title>Paenichitinophaga pekingensis gen. nov., sp. nov., isolated from activated sludge.</title>
        <authorList>
            <person name="Jin D."/>
            <person name="Kong X."/>
            <person name="Deng Y."/>
            <person name="Bai Z."/>
        </authorList>
    </citation>
    <scope>NUCLEOTIDE SEQUENCE [LARGE SCALE GENOMIC DNA]</scope>
    <source>
        <strain evidence="2 3">13</strain>
    </source>
</reference>
<proteinExistence type="predicted"/>
<sequence>MKAYLFLPLLLVTMLSVSCTKTTNEYVVPNQTILFDLGADQWSFDANTNSYFAPISIPEIDVDVRDIDGVLVYISNPDGTVYEAIPNVYNDISYTYVYEEGQLTLEAQGVGSVGAGNPPRLLVKVVIVRSDF</sequence>
<evidence type="ECO:0000313" key="2">
    <source>
        <dbReference type="EMBL" id="ATL47729.1"/>
    </source>
</evidence>
<protein>
    <submittedName>
        <fullName evidence="2">Uncharacterized protein</fullName>
    </submittedName>
</protein>
<dbReference type="KEGG" id="cbae:COR50_11450"/>
<accession>A0A291QUM0</accession>
<feature type="chain" id="PRO_5012403441" evidence="1">
    <location>
        <begin position="19"/>
        <end position="132"/>
    </location>
</feature>
<evidence type="ECO:0000313" key="3">
    <source>
        <dbReference type="Proteomes" id="UP000220133"/>
    </source>
</evidence>
<dbReference type="PROSITE" id="PS51257">
    <property type="entry name" value="PROKAR_LIPOPROTEIN"/>
    <property type="match status" value="1"/>
</dbReference>
<dbReference type="Proteomes" id="UP000220133">
    <property type="component" value="Chromosome"/>
</dbReference>
<organism evidence="2 3">
    <name type="scientific">Chitinophaga caeni</name>
    <dbReference type="NCBI Taxonomy" id="2029983"/>
    <lineage>
        <taxon>Bacteria</taxon>
        <taxon>Pseudomonadati</taxon>
        <taxon>Bacteroidota</taxon>
        <taxon>Chitinophagia</taxon>
        <taxon>Chitinophagales</taxon>
        <taxon>Chitinophagaceae</taxon>
        <taxon>Chitinophaga</taxon>
    </lineage>
</organism>
<dbReference type="RefSeq" id="WP_098194106.1">
    <property type="nucleotide sequence ID" value="NZ_CP023777.1"/>
</dbReference>
<keyword evidence="3" id="KW-1185">Reference proteome</keyword>
<gene>
    <name evidence="2" type="ORF">COR50_11450</name>
</gene>
<evidence type="ECO:0000256" key="1">
    <source>
        <dbReference type="SAM" id="SignalP"/>
    </source>
</evidence>